<protein>
    <recommendedName>
        <fullName evidence="12">Glycoprotein endo-alpha-1,2-mannosidase</fullName>
    </recommendedName>
</protein>
<keyword evidence="3 9" id="KW-0812">Transmembrane</keyword>
<keyword evidence="7" id="KW-0333">Golgi apparatus</keyword>
<comment type="similarity">
    <text evidence="2">Belongs to the glycosyl hydrolase 99 family.</text>
</comment>
<evidence type="ECO:0000256" key="2">
    <source>
        <dbReference type="ARBA" id="ARBA00009559"/>
    </source>
</evidence>
<dbReference type="Pfam" id="PF16317">
    <property type="entry name" value="Glyco_hydro_99"/>
    <property type="match status" value="1"/>
</dbReference>
<dbReference type="EMBL" id="CAWYQH010000001">
    <property type="protein sequence ID" value="CAK8672057.1"/>
    <property type="molecule type" value="Genomic_DNA"/>
</dbReference>
<evidence type="ECO:0008006" key="12">
    <source>
        <dbReference type="Google" id="ProtNLM"/>
    </source>
</evidence>
<comment type="subcellular location">
    <subcellularLocation>
        <location evidence="1">Golgi apparatus membrane</location>
        <topology evidence="1">Single-pass type II membrane protein</topology>
    </subcellularLocation>
</comment>
<gene>
    <name evidence="10" type="ORF">CVLEPA_LOCUS1056</name>
</gene>
<dbReference type="Gene3D" id="3.20.20.80">
    <property type="entry name" value="Glycosidases"/>
    <property type="match status" value="1"/>
</dbReference>
<keyword evidence="4" id="KW-0378">Hydrolase</keyword>
<dbReference type="CDD" id="cd11574">
    <property type="entry name" value="GH99"/>
    <property type="match status" value="1"/>
</dbReference>
<proteinExistence type="inferred from homology"/>
<name>A0ABP0EX74_CLALP</name>
<evidence type="ECO:0000313" key="10">
    <source>
        <dbReference type="EMBL" id="CAK8672057.1"/>
    </source>
</evidence>
<organism evidence="10 11">
    <name type="scientific">Clavelina lepadiformis</name>
    <name type="common">Light-bulb sea squirt</name>
    <name type="synonym">Ascidia lepadiformis</name>
    <dbReference type="NCBI Taxonomy" id="159417"/>
    <lineage>
        <taxon>Eukaryota</taxon>
        <taxon>Metazoa</taxon>
        <taxon>Chordata</taxon>
        <taxon>Tunicata</taxon>
        <taxon>Ascidiacea</taxon>
        <taxon>Aplousobranchia</taxon>
        <taxon>Clavelinidae</taxon>
        <taxon>Clavelina</taxon>
    </lineage>
</organism>
<keyword evidence="8 9" id="KW-0472">Membrane</keyword>
<comment type="caution">
    <text evidence="10">The sequence shown here is derived from an EMBL/GenBank/DDBJ whole genome shotgun (WGS) entry which is preliminary data.</text>
</comment>
<feature type="transmembrane region" description="Helical" evidence="9">
    <location>
        <begin position="9"/>
        <end position="28"/>
    </location>
</feature>
<keyword evidence="11" id="KW-1185">Reference proteome</keyword>
<dbReference type="PANTHER" id="PTHR13572:SF4">
    <property type="entry name" value="RE57134P"/>
    <property type="match status" value="1"/>
</dbReference>
<accession>A0ABP0EX74</accession>
<dbReference type="PANTHER" id="PTHR13572">
    <property type="entry name" value="ENDO-ALPHA-1,2-MANNOSIDASE"/>
    <property type="match status" value="1"/>
</dbReference>
<dbReference type="Proteomes" id="UP001642483">
    <property type="component" value="Unassembled WGS sequence"/>
</dbReference>
<evidence type="ECO:0000256" key="5">
    <source>
        <dbReference type="ARBA" id="ARBA00022968"/>
    </source>
</evidence>
<evidence type="ECO:0000256" key="6">
    <source>
        <dbReference type="ARBA" id="ARBA00022989"/>
    </source>
</evidence>
<keyword evidence="5" id="KW-0735">Signal-anchor</keyword>
<keyword evidence="6 9" id="KW-1133">Transmembrane helix</keyword>
<reference evidence="10 11" key="1">
    <citation type="submission" date="2024-02" db="EMBL/GenBank/DDBJ databases">
        <authorList>
            <person name="Daric V."/>
            <person name="Darras S."/>
        </authorList>
    </citation>
    <scope>NUCLEOTIDE SEQUENCE [LARGE SCALE GENOMIC DNA]</scope>
</reference>
<evidence type="ECO:0000256" key="1">
    <source>
        <dbReference type="ARBA" id="ARBA00004323"/>
    </source>
</evidence>
<evidence type="ECO:0000256" key="7">
    <source>
        <dbReference type="ARBA" id="ARBA00023034"/>
    </source>
</evidence>
<evidence type="ECO:0000256" key="4">
    <source>
        <dbReference type="ARBA" id="ARBA00022801"/>
    </source>
</evidence>
<dbReference type="InterPro" id="IPR026071">
    <property type="entry name" value="Glyco_Hydrolase_99"/>
</dbReference>
<sequence>MVRIYARKYTVLVVVILFIFFGVLVFIASNVKSSDAKKPNHLSGRIHPEKMSNKLFPPPEIVPADTNEAKQQQNILIGNKVNDELRPKLEVNHNVHAFYYAWYGNEATDGKYSHWNHPFLPHWEKRISELYATGKTHKPPDDIGANFYPLLGAYSSRDPVLLRKHMEQFVLAKIGVLVLSWYPPEKADEEGSPASEQFIHSFLKLANAYNLKVCFHIEPYAGRNASSVKEDLKHIIEQYGSHPAFYRTKDPRQLAVNARDLPLVYVYDSYLTPAEDWNKILTHKESKNSIRGTEYDALVIGLFVERAHKETIRMAGFDGFYTYFASSGFTYGSKQANWMSLKLYARDENLIFIPSIGPGYIDTNVRPWNDKNTKHRDNGNYYETSWKKAVEGDIPSFISITSFNEWHEGTQIEPAMSEKSVFVDHILGKPKSGTFQYESYGKNPDLYLDLTRNWVEIFTDMKH</sequence>
<evidence type="ECO:0000256" key="3">
    <source>
        <dbReference type="ARBA" id="ARBA00022692"/>
    </source>
</evidence>
<evidence type="ECO:0000313" key="11">
    <source>
        <dbReference type="Proteomes" id="UP001642483"/>
    </source>
</evidence>
<evidence type="ECO:0000256" key="8">
    <source>
        <dbReference type="ARBA" id="ARBA00023136"/>
    </source>
</evidence>
<evidence type="ECO:0000256" key="9">
    <source>
        <dbReference type="SAM" id="Phobius"/>
    </source>
</evidence>